<dbReference type="AlphaFoldDB" id="A0A0M2NFQ9"/>
<keyword evidence="2" id="KW-1185">Reference proteome</keyword>
<dbReference type="EMBL" id="LAYJ01000078">
    <property type="protein sequence ID" value="KKI51369.1"/>
    <property type="molecule type" value="Genomic_DNA"/>
</dbReference>
<reference evidence="1 2" key="1">
    <citation type="submission" date="2015-04" db="EMBL/GenBank/DDBJ databases">
        <title>Draft genome sequence of bacteremic isolate Catabacter hongkongensis type strain HKU16T.</title>
        <authorList>
            <person name="Lau S.K."/>
            <person name="Teng J.L."/>
            <person name="Huang Y."/>
            <person name="Curreem S.O."/>
            <person name="Tsui S.K."/>
            <person name="Woo P.C."/>
        </authorList>
    </citation>
    <scope>NUCLEOTIDE SEQUENCE [LARGE SCALE GENOMIC DNA]</scope>
    <source>
        <strain evidence="1 2">HKU16</strain>
    </source>
</reference>
<dbReference type="PATRIC" id="fig|270498.16.peg.116"/>
<protein>
    <submittedName>
        <fullName evidence="1">Uncharacterized protein</fullName>
    </submittedName>
</protein>
<dbReference type="GO" id="GO:0006355">
    <property type="term" value="P:regulation of DNA-templated transcription"/>
    <property type="evidence" value="ECO:0007669"/>
    <property type="project" value="InterPro"/>
</dbReference>
<gene>
    <name evidence="1" type="ORF">CHK_1157</name>
</gene>
<dbReference type="Proteomes" id="UP000034076">
    <property type="component" value="Unassembled WGS sequence"/>
</dbReference>
<comment type="caution">
    <text evidence="1">The sequence shown here is derived from an EMBL/GenBank/DDBJ whole genome shotgun (WGS) entry which is preliminary data.</text>
</comment>
<dbReference type="SUPFAM" id="SSF47598">
    <property type="entry name" value="Ribbon-helix-helix"/>
    <property type="match status" value="1"/>
</dbReference>
<accession>A0A0M2NFQ9</accession>
<sequence>MKKNKHISIRIDEDVLQKFHYVSKYEDRSASGQIMYLINNCIREFEEKHGKIELPSENTEK</sequence>
<evidence type="ECO:0000313" key="2">
    <source>
        <dbReference type="Proteomes" id="UP000034076"/>
    </source>
</evidence>
<organism evidence="1 2">
    <name type="scientific">Christensenella hongkongensis</name>
    <dbReference type="NCBI Taxonomy" id="270498"/>
    <lineage>
        <taxon>Bacteria</taxon>
        <taxon>Bacillati</taxon>
        <taxon>Bacillota</taxon>
        <taxon>Clostridia</taxon>
        <taxon>Christensenellales</taxon>
        <taxon>Christensenellaceae</taxon>
        <taxon>Christensenella</taxon>
    </lineage>
</organism>
<evidence type="ECO:0000313" key="1">
    <source>
        <dbReference type="EMBL" id="KKI51369.1"/>
    </source>
</evidence>
<name>A0A0M2NFQ9_9FIRM</name>
<proteinExistence type="predicted"/>
<dbReference type="InterPro" id="IPR010985">
    <property type="entry name" value="Ribbon_hlx_hlx"/>
</dbReference>
<dbReference type="RefSeq" id="WP_046443054.1">
    <property type="nucleotide sequence ID" value="NZ_LAYJ01000078.1"/>
</dbReference>